<evidence type="ECO:0000313" key="1">
    <source>
        <dbReference type="Proteomes" id="UP000095286"/>
    </source>
</evidence>
<sequence length="331" mass="38580">MAESISETNIGDVRSKLRLLADKCKGKGMNVKEALCRDADKILKRAEERLDTLKNEKKNAIENKDTKKVETISKEIMLLKESSLMGCYLDLLFQERYTDEVVEEYIQDKVDEEKVKIIEEEIKSKNANDELEKEQKLKLEKKVKEQKEKELKKIREKDEYIKAMNLGLITKNEHLTRNRNNDNKKDISDEERKTKKEVSFSDDEDEEEPKKKPSNKKAASIQKNKSSFRKQQSSEDESDKFMENVDSHINEIVQPFKIDNEEDPKSKDPSSTNSGNKVGQSRSTNVCRRGPTEEEVKVAMSKVRDEKDEEMEKQMDRYFKGIEEILEGKNK</sequence>
<reference evidence="2" key="1">
    <citation type="submission" date="2016-11" db="UniProtKB">
        <authorList>
            <consortium name="WormBaseParasite"/>
        </authorList>
    </citation>
    <scope>IDENTIFICATION</scope>
    <source>
        <strain evidence="2">KR3021</strain>
    </source>
</reference>
<accession>A0AC35TGU8</accession>
<proteinExistence type="predicted"/>
<dbReference type="Proteomes" id="UP000095286">
    <property type="component" value="Unplaced"/>
</dbReference>
<dbReference type="WBParaSite" id="RSKR_0000042300.1">
    <property type="protein sequence ID" value="RSKR_0000042300.1"/>
    <property type="gene ID" value="RSKR_0000042300"/>
</dbReference>
<organism evidence="1 2">
    <name type="scientific">Rhabditophanes sp. KR3021</name>
    <dbReference type="NCBI Taxonomy" id="114890"/>
    <lineage>
        <taxon>Eukaryota</taxon>
        <taxon>Metazoa</taxon>
        <taxon>Ecdysozoa</taxon>
        <taxon>Nematoda</taxon>
        <taxon>Chromadorea</taxon>
        <taxon>Rhabditida</taxon>
        <taxon>Tylenchina</taxon>
        <taxon>Panagrolaimomorpha</taxon>
        <taxon>Strongyloidoidea</taxon>
        <taxon>Alloionematidae</taxon>
        <taxon>Rhabditophanes</taxon>
    </lineage>
</organism>
<protein>
    <submittedName>
        <fullName evidence="2">DEK_C domain-containing protein</fullName>
    </submittedName>
</protein>
<evidence type="ECO:0000313" key="2">
    <source>
        <dbReference type="WBParaSite" id="RSKR_0000042300.1"/>
    </source>
</evidence>
<name>A0AC35TGU8_9BILA</name>